<dbReference type="Pfam" id="PF04465">
    <property type="entry name" value="DUF499"/>
    <property type="match status" value="1"/>
</dbReference>
<dbReference type="AlphaFoldDB" id="F5YRX3"/>
<feature type="compositionally biased region" description="Pro residues" evidence="1">
    <location>
        <begin position="1049"/>
        <end position="1060"/>
    </location>
</feature>
<accession>F5YRX3</accession>
<reference evidence="3 4" key="1">
    <citation type="journal article" date="2011" name="J. Bacteriol.">
        <title>Complete genome sequence of a novel clinical isolate, the nontuberculous Mycobacterium strain JDM601.</title>
        <authorList>
            <person name="Zhang Z.Y."/>
            <person name="Sun Z.Q."/>
            <person name="Wang Z.L."/>
            <person name="Wen Z.L."/>
            <person name="Sun Q.W."/>
            <person name="Zhu Z.Q."/>
            <person name="Song Y.Z."/>
            <person name="Zhao J.W."/>
            <person name="Wang H.H."/>
            <person name="Zhang S.L."/>
            <person name="Guo X.K."/>
        </authorList>
    </citation>
    <scope>NUCLEOTIDE SEQUENCE [LARGE SCALE GENOMIC DNA]</scope>
    <source>
        <strain evidence="3 4">JDM601</strain>
    </source>
</reference>
<keyword evidence="4" id="KW-1185">Reference proteome</keyword>
<dbReference type="Proteomes" id="UP000009224">
    <property type="component" value="Chromosome"/>
</dbReference>
<evidence type="ECO:0000313" key="4">
    <source>
        <dbReference type="Proteomes" id="UP000009224"/>
    </source>
</evidence>
<dbReference type="Pfam" id="PF18731">
    <property type="entry name" value="HEPN_Swt1"/>
    <property type="match status" value="1"/>
</dbReference>
<dbReference type="STRING" id="875328.JDM601_0755"/>
<sequence length="1138" mass="125840">MAQLSNRNRVRRALELLGQNLDPFITAATRDKLGDKHWTLLLAAKDTGKGAGSDKKYNPVDPQNGLRMLTENITSRAISGWYPFDQLLSRAEQSLASELRDIRDREAHHEPFSADDAYRALDTSERMLRAIGAVEAADEVKNSRIDLRRLSSEQEDRRVVKATGATEVGSAGLLPWREVLRPHDDVAKGNFRAAEFAADLAMVARGEGDAEYTDPVEFFRRTFLTTGLRDLIARAVKRIGGDMNAAPVINLQTNFGGGKTHSMLALWHLASGRPLADYPQDVQDLLSGAKLDRDIRRVALVGNHIQPTGLIKDDGTKVNTLWGELAWQLGGRAAYDIVAASDQASTNPGDSLRELLAAYSPAVVLIDEWVAYARQLYGRDDLAGGTFDTQFTFAQLLTEAAKAVPGVLVVISIPASVRDDDGQTEISEEEVGGENGREALRRLQNVVRRVADQWRAASAEESFEIVRRRLFITPDGQALAQIGATSKAMVEFYRKHHGEFPREVTENDYLDRLKATYPVHPELFDRLYQDWSTLERFQRTRGVLRLMNTIVGTLWRRGDTAPLIMPGSVPLEEQEVMTEITQYLEDQWKVIIDTDVDGPNATPAQIDAASPDLLGKRFVTERLARTVFMGATPTLRSAHKGIDKSRVFLGTALPGDVPGNFHSALNQLADRATYFYTSGAQYWFDTQANTTRTARDYAERLHDEDVWAEIVHRLQTHRSPSRDGFAAVHIAPDNAADVPDTQEARLVIVPPSHAYDRKQGVESPAVAWASAVLERRGSGARSFRNMLVFLAADSARYAELQASVRDYLAWKYVRENADGALGLTAQQRNQAQDRLDKADRATADRLLGAYHWALVPEQPDPTRPLHLDAVKAEGSDTNLAERTAKRLVNNSQLTTRYGSNNVRLDLDASLRSVWERDGHISLADLWGFYATYPYLARLRDRTVLEDAVLSALHSLIDWEHQGFALATSITEGTYRGLVLPGDSAAPPATVDSLLIVRPGPASQQRERELEEQRKREGERHEGSDGHGGDDDGSGGSGGTGEHGGHDGGGPPPPPPPPPTPMNTRFFGTATLNPQFYARDFNKITQEVIQHLAAAPGVELEVRLEITAKTPDGFDDSRVRTVTENATTLKFDQSGFEQD</sequence>
<dbReference type="InterPro" id="IPR041650">
    <property type="entry name" value="HEPN_Swt1"/>
</dbReference>
<feature type="compositionally biased region" description="Basic and acidic residues" evidence="1">
    <location>
        <begin position="1004"/>
        <end position="1029"/>
    </location>
</feature>
<dbReference type="KEGG" id="mjd:JDM601_0755"/>
<dbReference type="InterPro" id="IPR007555">
    <property type="entry name" value="DUF499"/>
</dbReference>
<protein>
    <recommendedName>
        <fullName evidence="2">Swt1-like HEPN domain-containing protein</fullName>
    </recommendedName>
</protein>
<dbReference type="HOGENOM" id="CLU_010124_0_0_11"/>
<organism evidence="3 4">
    <name type="scientific">Mycolicibacter sinensis (strain JDM601)</name>
    <name type="common">Mycobacterium sinense</name>
    <dbReference type="NCBI Taxonomy" id="875328"/>
    <lineage>
        <taxon>Bacteria</taxon>
        <taxon>Bacillati</taxon>
        <taxon>Actinomycetota</taxon>
        <taxon>Actinomycetes</taxon>
        <taxon>Mycobacteriales</taxon>
        <taxon>Mycobacteriaceae</taxon>
        <taxon>Mycolicibacter</taxon>
    </lineage>
</organism>
<feature type="domain" description="Swt1-like HEPN" evidence="2">
    <location>
        <begin position="12"/>
        <end position="132"/>
    </location>
</feature>
<dbReference type="RefSeq" id="WP_013827697.1">
    <property type="nucleotide sequence ID" value="NC_015576.1"/>
</dbReference>
<dbReference type="OrthoDB" id="9757917at2"/>
<name>F5YRX3_MYCSD</name>
<feature type="region of interest" description="Disordered" evidence="1">
    <location>
        <begin position="995"/>
        <end position="1066"/>
    </location>
</feature>
<evidence type="ECO:0000259" key="2">
    <source>
        <dbReference type="Pfam" id="PF18731"/>
    </source>
</evidence>
<gene>
    <name evidence="3" type="ordered locus">JDM601_0755</name>
</gene>
<evidence type="ECO:0000256" key="1">
    <source>
        <dbReference type="SAM" id="MobiDB-lite"/>
    </source>
</evidence>
<proteinExistence type="predicted"/>
<evidence type="ECO:0000313" key="3">
    <source>
        <dbReference type="EMBL" id="AEF34755.1"/>
    </source>
</evidence>
<dbReference type="EMBL" id="CP002329">
    <property type="protein sequence ID" value="AEF34755.1"/>
    <property type="molecule type" value="Genomic_DNA"/>
</dbReference>
<dbReference type="eggNOG" id="COG1483">
    <property type="taxonomic scope" value="Bacteria"/>
</dbReference>